<evidence type="ECO:0000313" key="1">
    <source>
        <dbReference type="EMBL" id="AIA93453.1"/>
    </source>
</evidence>
<dbReference type="PANTHER" id="PTHR48050:SF25">
    <property type="entry name" value="STEROL 3-BETA-GLUCOSYLTRANSFERASE"/>
    <property type="match status" value="1"/>
</dbReference>
<sequence length="70" mass="7744">DLGAGIGLKKLTVKSLGNALVTATEDLKIIEKAKRVSEQIKHEHGVLSAIEAIYSELEYTRKFDIGQEYL</sequence>
<dbReference type="SUPFAM" id="SSF53756">
    <property type="entry name" value="UDP-Glycosyltransferase/glycogen phosphorylase"/>
    <property type="match status" value="1"/>
</dbReference>
<reference evidence="1" key="1">
    <citation type="journal article" date="2013" name="Environ. Microbiol.">
        <title>Seasonally variable intestinal metagenomes of the red palm weevil (Rhynchophorus ferrugineus).</title>
        <authorList>
            <person name="Jia S."/>
            <person name="Zhang X."/>
            <person name="Zhang G."/>
            <person name="Yin A."/>
            <person name="Zhang S."/>
            <person name="Li F."/>
            <person name="Wang L."/>
            <person name="Zhao D."/>
            <person name="Yun Q."/>
            <person name="Tala"/>
            <person name="Wang J."/>
            <person name="Sun G."/>
            <person name="Baabdullah M."/>
            <person name="Yu X."/>
            <person name="Hu S."/>
            <person name="Al-Mssallem I.S."/>
            <person name="Yu J."/>
        </authorList>
    </citation>
    <scope>NUCLEOTIDE SEQUENCE</scope>
</reference>
<dbReference type="GO" id="GO:0008194">
    <property type="term" value="F:UDP-glycosyltransferase activity"/>
    <property type="evidence" value="ECO:0007669"/>
    <property type="project" value="TreeGrafter"/>
</dbReference>
<dbReference type="PANTHER" id="PTHR48050">
    <property type="entry name" value="STEROL 3-BETA-GLUCOSYLTRANSFERASE"/>
    <property type="match status" value="1"/>
</dbReference>
<feature type="non-terminal residue" evidence="1">
    <location>
        <position position="1"/>
    </location>
</feature>
<dbReference type="EMBL" id="KF126110">
    <property type="protein sequence ID" value="AIA93453.1"/>
    <property type="molecule type" value="Genomic_DNA"/>
</dbReference>
<dbReference type="AlphaFoldDB" id="A0A060C9Y0"/>
<accession>A0A060C9Y0</accession>
<name>A0A060C9Y0_9ASCO</name>
<dbReference type="GO" id="GO:0016125">
    <property type="term" value="P:sterol metabolic process"/>
    <property type="evidence" value="ECO:0007669"/>
    <property type="project" value="TreeGrafter"/>
</dbReference>
<protein>
    <submittedName>
        <fullName evidence="1">CAZy families GT1 protein</fullName>
    </submittedName>
</protein>
<proteinExistence type="predicted"/>
<dbReference type="InterPro" id="IPR050426">
    <property type="entry name" value="Glycosyltransferase_28"/>
</dbReference>
<organism evidence="1">
    <name type="scientific">uncultured Candida</name>
    <dbReference type="NCBI Taxonomy" id="644527"/>
    <lineage>
        <taxon>Eukaryota</taxon>
        <taxon>Fungi</taxon>
        <taxon>Dikarya</taxon>
        <taxon>Ascomycota</taxon>
        <taxon>Saccharomycotina</taxon>
        <taxon>Saccharomycetes</taxon>
        <taxon>Saccharomycetales</taxon>
        <taxon>Saccharomycetales incertae sedis</taxon>
        <taxon>environmental samples</taxon>
    </lineage>
</organism>